<evidence type="ECO:0000256" key="1">
    <source>
        <dbReference type="SAM" id="MobiDB-lite"/>
    </source>
</evidence>
<evidence type="ECO:0000313" key="3">
    <source>
        <dbReference type="Proteomes" id="UP000318733"/>
    </source>
</evidence>
<dbReference type="EMBL" id="VLPK01000001">
    <property type="protein sequence ID" value="TSJ44421.1"/>
    <property type="molecule type" value="Genomic_DNA"/>
</dbReference>
<dbReference type="InterPro" id="IPR036388">
    <property type="entry name" value="WH-like_DNA-bd_sf"/>
</dbReference>
<name>A0A556MWX3_9SPHI</name>
<gene>
    <name evidence="2" type="ORF">FO440_09650</name>
</gene>
<protein>
    <submittedName>
        <fullName evidence="2">DUF3253 domain-containing protein</fullName>
    </submittedName>
</protein>
<reference evidence="2 3" key="1">
    <citation type="submission" date="2019-07" db="EMBL/GenBank/DDBJ databases">
        <authorList>
            <person name="Huq M.A."/>
        </authorList>
    </citation>
    <scope>NUCLEOTIDE SEQUENCE [LARGE SCALE GENOMIC DNA]</scope>
    <source>
        <strain evidence="2 3">MAH-19</strain>
    </source>
</reference>
<dbReference type="InterPro" id="IPR036390">
    <property type="entry name" value="WH_DNA-bd_sf"/>
</dbReference>
<dbReference type="Pfam" id="PF11625">
    <property type="entry name" value="DUF3253"/>
    <property type="match status" value="1"/>
</dbReference>
<proteinExistence type="predicted"/>
<dbReference type="InterPro" id="IPR021660">
    <property type="entry name" value="DUF3253"/>
</dbReference>
<dbReference type="RefSeq" id="WP_144247982.1">
    <property type="nucleotide sequence ID" value="NZ_VLPK01000001.1"/>
</dbReference>
<organism evidence="2 3">
    <name type="scientific">Mucilaginibacter corticis</name>
    <dbReference type="NCBI Taxonomy" id="2597670"/>
    <lineage>
        <taxon>Bacteria</taxon>
        <taxon>Pseudomonadati</taxon>
        <taxon>Bacteroidota</taxon>
        <taxon>Sphingobacteriia</taxon>
        <taxon>Sphingobacteriales</taxon>
        <taxon>Sphingobacteriaceae</taxon>
        <taxon>Mucilaginibacter</taxon>
    </lineage>
</organism>
<dbReference type="Gene3D" id="1.10.10.10">
    <property type="entry name" value="Winged helix-like DNA-binding domain superfamily/Winged helix DNA-binding domain"/>
    <property type="match status" value="1"/>
</dbReference>
<keyword evidence="3" id="KW-1185">Reference proteome</keyword>
<dbReference type="OrthoDB" id="711646at2"/>
<comment type="caution">
    <text evidence="2">The sequence shown here is derived from an EMBL/GenBank/DDBJ whole genome shotgun (WGS) entry which is preliminary data.</text>
</comment>
<sequence>MNITQSILQTARERGTSKSTCPSEIARALFPDDWRKHMGEIRDAAIELHKSGQVLLTQKGNPVDPDHIKGPVRIRISRSTCTS</sequence>
<feature type="region of interest" description="Disordered" evidence="1">
    <location>
        <begin position="1"/>
        <end position="20"/>
    </location>
</feature>
<dbReference type="SUPFAM" id="SSF46785">
    <property type="entry name" value="Winged helix' DNA-binding domain"/>
    <property type="match status" value="1"/>
</dbReference>
<dbReference type="AlphaFoldDB" id="A0A556MWX3"/>
<dbReference type="Proteomes" id="UP000318733">
    <property type="component" value="Unassembled WGS sequence"/>
</dbReference>
<accession>A0A556MWX3</accession>
<evidence type="ECO:0000313" key="2">
    <source>
        <dbReference type="EMBL" id="TSJ44421.1"/>
    </source>
</evidence>